<dbReference type="InterPro" id="IPR004813">
    <property type="entry name" value="OPT"/>
</dbReference>
<feature type="transmembrane region" description="Helical" evidence="6">
    <location>
        <begin position="41"/>
        <end position="60"/>
    </location>
</feature>
<feature type="transmembrane region" description="Helical" evidence="6">
    <location>
        <begin position="346"/>
        <end position="365"/>
    </location>
</feature>
<gene>
    <name evidence="7" type="ORF">SAMN03080603_00665</name>
</gene>
<protein>
    <submittedName>
        <fullName evidence="7">Uncharacterized membrane protein, oligopeptide transporter (OPT) family</fullName>
    </submittedName>
</protein>
<dbReference type="Proteomes" id="UP000199266">
    <property type="component" value="Unassembled WGS sequence"/>
</dbReference>
<comment type="subcellular location">
    <subcellularLocation>
        <location evidence="1">Membrane</location>
        <topology evidence="1">Multi-pass membrane protein</topology>
    </subcellularLocation>
</comment>
<feature type="transmembrane region" description="Helical" evidence="6">
    <location>
        <begin position="185"/>
        <end position="214"/>
    </location>
</feature>
<keyword evidence="2" id="KW-0813">Transport</keyword>
<feature type="transmembrane region" description="Helical" evidence="6">
    <location>
        <begin position="485"/>
        <end position="510"/>
    </location>
</feature>
<name>A0A1H3ELU0_9BACT</name>
<dbReference type="GO" id="GO:0035673">
    <property type="term" value="F:oligopeptide transmembrane transporter activity"/>
    <property type="evidence" value="ECO:0007669"/>
    <property type="project" value="InterPro"/>
</dbReference>
<evidence type="ECO:0000256" key="3">
    <source>
        <dbReference type="ARBA" id="ARBA00022692"/>
    </source>
</evidence>
<evidence type="ECO:0000256" key="4">
    <source>
        <dbReference type="ARBA" id="ARBA00022989"/>
    </source>
</evidence>
<keyword evidence="4 6" id="KW-1133">Transmembrane helix</keyword>
<feature type="transmembrane region" description="Helical" evidence="6">
    <location>
        <begin position="237"/>
        <end position="259"/>
    </location>
</feature>
<keyword evidence="3 6" id="KW-0812">Transmembrane</keyword>
<sequence length="549" mass="58607">MYQRSSLHAKAIEKETFLISLIVTFFSAIICMQIISRIGITPNTSIIGALIAMSIARIPLNALRKFRNLDRQNLIQTMTSGGGFAAANCGLLAAGILYAFGDLKLLIPMVLGSAIATILGMYFVYKVYDSEMYPASGSWPPGVATAAALVAGDEGGAKAKTLFQGILLGAVGTALRIKPVLPSGLPMAGVGIAFIANPYAMIALGIGLIVRGYFPIFSSFMSSLGISGLPVDLGKTYIPHGVMIGAGLVSLIQAMVIIFRKGASSDKNLNNTENNEYIPTVSPSQTKKAIFVSFVLFIAGALALAFISGVYTEMAASKLALWVFWSGISALIAPILVGLCAMHSGWFPGFAITIIFLTIGLFMNFPPLALALLSGYVASTGPCFADMGYDLKTGWIIRGMGKNIPYELDGRRQQFISEAIGGIVAMIAVAVFMNMHFKLDLIPPVSRAFAVTIKAGSSPQILRELIIWAIPGAIIQFVGKAKRALGILFATGLLINNPIYGIGLLIAVAIRRIYEKTHKEKMELYGAGFIAGDGIYGFFFSIGRSFGWW</sequence>
<keyword evidence="8" id="KW-1185">Reference proteome</keyword>
<evidence type="ECO:0000313" key="7">
    <source>
        <dbReference type="EMBL" id="SDX79712.1"/>
    </source>
</evidence>
<feature type="transmembrane region" description="Helical" evidence="6">
    <location>
        <begin position="522"/>
        <end position="542"/>
    </location>
</feature>
<dbReference type="EMBL" id="FNPD01000003">
    <property type="protein sequence ID" value="SDX79712.1"/>
    <property type="molecule type" value="Genomic_DNA"/>
</dbReference>
<evidence type="ECO:0000256" key="5">
    <source>
        <dbReference type="ARBA" id="ARBA00023136"/>
    </source>
</evidence>
<feature type="transmembrane region" description="Helical" evidence="6">
    <location>
        <begin position="81"/>
        <end position="100"/>
    </location>
</feature>
<dbReference type="Pfam" id="PF03169">
    <property type="entry name" value="OPT"/>
    <property type="match status" value="2"/>
</dbReference>
<evidence type="ECO:0000256" key="1">
    <source>
        <dbReference type="ARBA" id="ARBA00004141"/>
    </source>
</evidence>
<evidence type="ECO:0000256" key="2">
    <source>
        <dbReference type="ARBA" id="ARBA00022448"/>
    </source>
</evidence>
<evidence type="ECO:0000256" key="6">
    <source>
        <dbReference type="SAM" id="Phobius"/>
    </source>
</evidence>
<feature type="transmembrane region" description="Helical" evidence="6">
    <location>
        <begin position="106"/>
        <end position="125"/>
    </location>
</feature>
<dbReference type="RefSeq" id="WP_091460579.1">
    <property type="nucleotide sequence ID" value="NZ_FNPD01000003.1"/>
</dbReference>
<organism evidence="7 8">
    <name type="scientific">Acetomicrobium thermoterrenum DSM 13490</name>
    <dbReference type="NCBI Taxonomy" id="1120987"/>
    <lineage>
        <taxon>Bacteria</taxon>
        <taxon>Thermotogati</taxon>
        <taxon>Synergistota</taxon>
        <taxon>Synergistia</taxon>
        <taxon>Synergistales</taxon>
        <taxon>Acetomicrobiaceae</taxon>
        <taxon>Acetomicrobium</taxon>
    </lineage>
</organism>
<feature type="transmembrane region" description="Helical" evidence="6">
    <location>
        <begin position="289"/>
        <end position="307"/>
    </location>
</feature>
<feature type="transmembrane region" description="Helical" evidence="6">
    <location>
        <begin position="415"/>
        <end position="437"/>
    </location>
</feature>
<feature type="transmembrane region" description="Helical" evidence="6">
    <location>
        <begin position="16"/>
        <end position="35"/>
    </location>
</feature>
<accession>A0A1H3ELU0</accession>
<dbReference type="AlphaFoldDB" id="A0A1H3ELU0"/>
<keyword evidence="5 6" id="KW-0472">Membrane</keyword>
<evidence type="ECO:0000313" key="8">
    <source>
        <dbReference type="Proteomes" id="UP000199266"/>
    </source>
</evidence>
<feature type="transmembrane region" description="Helical" evidence="6">
    <location>
        <begin position="319"/>
        <end position="339"/>
    </location>
</feature>
<dbReference type="GO" id="GO:0016020">
    <property type="term" value="C:membrane"/>
    <property type="evidence" value="ECO:0007669"/>
    <property type="project" value="UniProtKB-SubCell"/>
</dbReference>
<reference evidence="8" key="1">
    <citation type="submission" date="2016-10" db="EMBL/GenBank/DDBJ databases">
        <authorList>
            <person name="Varghese N."/>
            <person name="Submissions S."/>
        </authorList>
    </citation>
    <scope>NUCLEOTIDE SEQUENCE [LARGE SCALE GENOMIC DNA]</scope>
    <source>
        <strain evidence="8">DSM 13490</strain>
    </source>
</reference>
<proteinExistence type="predicted"/>